<dbReference type="CTD" id="188606"/>
<dbReference type="InParanoid" id="Q22587"/>
<dbReference type="PhylomeDB" id="Q22587"/>
<dbReference type="SMR" id="Q22587"/>
<dbReference type="HOGENOM" id="CLU_142445_0_0_1"/>
<reference evidence="1 2" key="1">
    <citation type="journal article" date="1998" name="Science">
        <title>Genome sequence of the nematode C. elegans: a platform for investigating biology.</title>
        <authorList>
            <consortium name="The C. elegans sequencing consortium"/>
            <person name="Sulson J.E."/>
            <person name="Waterston R."/>
        </authorList>
    </citation>
    <scope>NUCLEOTIDE SEQUENCE [LARGE SCALE GENOMIC DNA]</scope>
    <source>
        <strain evidence="1 2">Bristol N2</strain>
    </source>
</reference>
<evidence type="ECO:0000313" key="3">
    <source>
        <dbReference type="WormBase" id="T19D7.6"/>
    </source>
</evidence>
<evidence type="ECO:0000313" key="1">
    <source>
        <dbReference type="EMBL" id="CCD73154.1"/>
    </source>
</evidence>
<dbReference type="GO" id="GO:0030318">
    <property type="term" value="P:melanocyte differentiation"/>
    <property type="evidence" value="ECO:0000318"/>
    <property type="project" value="GO_Central"/>
</dbReference>
<dbReference type="UCSC" id="T19D7.6">
    <property type="organism name" value="c. elegans"/>
</dbReference>
<dbReference type="SUPFAM" id="SSF52058">
    <property type="entry name" value="L domain-like"/>
    <property type="match status" value="1"/>
</dbReference>
<dbReference type="RefSeq" id="NP_508138.2">
    <property type="nucleotide sequence ID" value="NM_075737.3"/>
</dbReference>
<dbReference type="Bgee" id="WBGene00020574">
    <property type="expression patterns" value="Expressed in material anatomical entity and 3 other cell types or tissues"/>
</dbReference>
<dbReference type="Gene3D" id="3.80.10.10">
    <property type="entry name" value="Ribonuclease Inhibitor"/>
    <property type="match status" value="1"/>
</dbReference>
<dbReference type="OrthoDB" id="272149at2759"/>
<dbReference type="EMBL" id="BX284606">
    <property type="protein sequence ID" value="CCD73154.1"/>
    <property type="molecule type" value="Genomic_DNA"/>
</dbReference>
<keyword evidence="2" id="KW-1185">Reference proteome</keyword>
<dbReference type="eggNOG" id="ENOG502T1B9">
    <property type="taxonomic scope" value="Eukaryota"/>
</dbReference>
<dbReference type="PaxDb" id="6239-T19D7.6"/>
<dbReference type="InterPro" id="IPR032675">
    <property type="entry name" value="LRR_dom_sf"/>
</dbReference>
<name>Q22587_CAEEL</name>
<dbReference type="PANTHER" id="PTHR46282">
    <property type="entry name" value="LEUCINE-RICH MELANOCYTE DIFFERENTIATION-ASSOCIATED PROTEIN"/>
    <property type="match status" value="1"/>
</dbReference>
<evidence type="ECO:0000313" key="2">
    <source>
        <dbReference type="Proteomes" id="UP000001940"/>
    </source>
</evidence>
<dbReference type="AlphaFoldDB" id="Q22587"/>
<dbReference type="InterPro" id="IPR043313">
    <property type="entry name" value="LRMDA"/>
</dbReference>
<accession>Q22587</accession>
<dbReference type="GeneID" id="188606"/>
<proteinExistence type="predicted"/>
<sequence>MPVHACVAHQIYQNSPISMKNEINSHVVLSGLCLTSIPSTVLKNRTRIEKLTLDNNVLTENSFNMPKFANLKELSVRNNKIRNLGVLLANIQKNCPNIEVLRVKNNPGIPEKFTEKEKMLISKVLKKLRVLNGLETHRQKRYSGCSTDSKTSSGSE</sequence>
<dbReference type="Proteomes" id="UP000001940">
    <property type="component" value="Chromosome X"/>
</dbReference>
<dbReference type="AGR" id="WB:WBGene00020574"/>
<dbReference type="OMA" id="HACVAHQ"/>
<dbReference type="WormBase" id="T19D7.6">
    <property type="protein sequence ID" value="CE35774"/>
    <property type="gene ID" value="WBGene00020574"/>
</dbReference>
<dbReference type="KEGG" id="cel:CELE_T19D7.6"/>
<dbReference type="PANTHER" id="PTHR46282:SF2">
    <property type="entry name" value="LEUCINE-RICH MELANOCYTE DIFFERENTIATION-ASSOCIATED PROTEIN"/>
    <property type="match status" value="1"/>
</dbReference>
<protein>
    <submittedName>
        <fullName evidence="1">LRRcap domain-containing protein</fullName>
    </submittedName>
</protein>
<dbReference type="PIR" id="T16899">
    <property type="entry name" value="T16899"/>
</dbReference>
<gene>
    <name evidence="1" type="ORF">CELE_T19D7.6</name>
    <name evidence="1 3" type="ORF">T19D7.6</name>
</gene>
<organism evidence="1 2">
    <name type="scientific">Caenorhabditis elegans</name>
    <dbReference type="NCBI Taxonomy" id="6239"/>
    <lineage>
        <taxon>Eukaryota</taxon>
        <taxon>Metazoa</taxon>
        <taxon>Ecdysozoa</taxon>
        <taxon>Nematoda</taxon>
        <taxon>Chromadorea</taxon>
        <taxon>Rhabditida</taxon>
        <taxon>Rhabditina</taxon>
        <taxon>Rhabditomorpha</taxon>
        <taxon>Rhabditoidea</taxon>
        <taxon>Rhabditidae</taxon>
        <taxon>Peloderinae</taxon>
        <taxon>Caenorhabditis</taxon>
    </lineage>
</organism>